<dbReference type="GO" id="GO:0009103">
    <property type="term" value="P:lipopolysaccharide biosynthetic process"/>
    <property type="evidence" value="ECO:0007669"/>
    <property type="project" value="TreeGrafter"/>
</dbReference>
<evidence type="ECO:0000259" key="3">
    <source>
        <dbReference type="Pfam" id="PF13439"/>
    </source>
</evidence>
<evidence type="ECO:0000256" key="1">
    <source>
        <dbReference type="ARBA" id="ARBA00022679"/>
    </source>
</evidence>
<dbReference type="GO" id="GO:0016757">
    <property type="term" value="F:glycosyltransferase activity"/>
    <property type="evidence" value="ECO:0007669"/>
    <property type="project" value="InterPro"/>
</dbReference>
<dbReference type="SUPFAM" id="SSF53756">
    <property type="entry name" value="UDP-Glycosyltransferase/glycogen phosphorylase"/>
    <property type="match status" value="1"/>
</dbReference>
<protein>
    <submittedName>
        <fullName evidence="4">Glycosyltransferase family 1 protein</fullName>
    </submittedName>
</protein>
<dbReference type="PANTHER" id="PTHR46401">
    <property type="entry name" value="GLYCOSYLTRANSFERASE WBBK-RELATED"/>
    <property type="match status" value="1"/>
</dbReference>
<feature type="domain" description="Glycosyl transferase family 1" evidence="2">
    <location>
        <begin position="180"/>
        <end position="324"/>
    </location>
</feature>
<dbReference type="Gene3D" id="3.40.50.2000">
    <property type="entry name" value="Glycogen Phosphorylase B"/>
    <property type="match status" value="2"/>
</dbReference>
<proteinExistence type="predicted"/>
<dbReference type="Pfam" id="PF13439">
    <property type="entry name" value="Glyco_transf_4"/>
    <property type="match status" value="1"/>
</dbReference>
<dbReference type="AlphaFoldDB" id="A0A2T2XIS5"/>
<feature type="domain" description="Glycosyltransferase subfamily 4-like N-terminal" evidence="3">
    <location>
        <begin position="16"/>
        <end position="168"/>
    </location>
</feature>
<accession>A0A2T2XIS5</accession>
<keyword evidence="1 4" id="KW-0808">Transferase</keyword>
<dbReference type="Proteomes" id="UP000242972">
    <property type="component" value="Unassembled WGS sequence"/>
</dbReference>
<evidence type="ECO:0000313" key="5">
    <source>
        <dbReference type="Proteomes" id="UP000242972"/>
    </source>
</evidence>
<dbReference type="Pfam" id="PF00534">
    <property type="entry name" value="Glycos_transf_1"/>
    <property type="match status" value="1"/>
</dbReference>
<name>A0A2T2XIS5_9FIRM</name>
<dbReference type="PANTHER" id="PTHR46401:SF2">
    <property type="entry name" value="GLYCOSYLTRANSFERASE WBBK-RELATED"/>
    <property type="match status" value="1"/>
</dbReference>
<gene>
    <name evidence="4" type="ORF">C7B46_05665</name>
</gene>
<reference evidence="4 5" key="1">
    <citation type="journal article" date="2014" name="BMC Genomics">
        <title>Comparison of environmental and isolate Sulfobacillus genomes reveals diverse carbon, sulfur, nitrogen, and hydrogen metabolisms.</title>
        <authorList>
            <person name="Justice N.B."/>
            <person name="Norman A."/>
            <person name="Brown C.T."/>
            <person name="Singh A."/>
            <person name="Thomas B.C."/>
            <person name="Banfield J.F."/>
        </authorList>
    </citation>
    <scope>NUCLEOTIDE SEQUENCE [LARGE SCALE GENOMIC DNA]</scope>
    <source>
        <strain evidence="4">AMDSBA4</strain>
    </source>
</reference>
<dbReference type="CDD" id="cd03809">
    <property type="entry name" value="GT4_MtfB-like"/>
    <property type="match status" value="1"/>
</dbReference>
<dbReference type="InterPro" id="IPR028098">
    <property type="entry name" value="Glyco_trans_4-like_N"/>
</dbReference>
<comment type="caution">
    <text evidence="4">The sequence shown here is derived from an EMBL/GenBank/DDBJ whole genome shotgun (WGS) entry which is preliminary data.</text>
</comment>
<dbReference type="InterPro" id="IPR001296">
    <property type="entry name" value="Glyco_trans_1"/>
</dbReference>
<dbReference type="EMBL" id="PXYW01000009">
    <property type="protein sequence ID" value="PSR34403.1"/>
    <property type="molecule type" value="Genomic_DNA"/>
</dbReference>
<organism evidence="4 5">
    <name type="scientific">Sulfobacillus benefaciens</name>
    <dbReference type="NCBI Taxonomy" id="453960"/>
    <lineage>
        <taxon>Bacteria</taxon>
        <taxon>Bacillati</taxon>
        <taxon>Bacillota</taxon>
        <taxon>Clostridia</taxon>
        <taxon>Eubacteriales</taxon>
        <taxon>Clostridiales Family XVII. Incertae Sedis</taxon>
        <taxon>Sulfobacillus</taxon>
    </lineage>
</organism>
<evidence type="ECO:0000259" key="2">
    <source>
        <dbReference type="Pfam" id="PF00534"/>
    </source>
</evidence>
<sequence length="365" mass="40106">MNVLVDALLYQSQAAGIGRYIDKLFSAYTELFPDDQVTALVPPGQNLLGAINVVPVEDLKSSRQRLLYEQWRLRPWAKTQAYDVIHFGDYQMPIIGSLPRAIVTVHDLVAFRYPELFPRGSGATKRFLMRRSVAHASRVIVPSLATSHDLQGILGVPEGKISVVPHGVTPLEGDAGPSLHQRPYFLAVGTIEPRKNFERLIEAFAKVFANVPDGPDLLIAGKPGWLYRSAMEAPSRLGVAERVRFLGYVADQSLKALYRDCVAVTYPSLYEGFGFPVAEALWLGKPVLCSRGGALEEVAGDDALIVDPLSVSQMASGLEELWKNLAFWQARALAGSARVQQLTWTRAAQATRDVYVRTVGDSCQA</sequence>
<evidence type="ECO:0000313" key="4">
    <source>
        <dbReference type="EMBL" id="PSR34403.1"/>
    </source>
</evidence>